<dbReference type="NCBIfam" id="NF001859">
    <property type="entry name" value="PRK00591.1"/>
    <property type="match status" value="1"/>
</dbReference>
<evidence type="ECO:0000256" key="9">
    <source>
        <dbReference type="SAM" id="Coils"/>
    </source>
</evidence>
<dbReference type="InterPro" id="IPR050057">
    <property type="entry name" value="Prokaryotic/Mito_RF"/>
</dbReference>
<dbReference type="FunFam" id="3.30.70.1660:FF:000004">
    <property type="entry name" value="Peptide chain release factor 1"/>
    <property type="match status" value="1"/>
</dbReference>
<comment type="caution">
    <text evidence="11">The sequence shown here is derived from an EMBL/GenBank/DDBJ whole genome shotgun (WGS) entry which is preliminary data.</text>
</comment>
<keyword evidence="6 7" id="KW-0648">Protein biosynthesis</keyword>
<comment type="subcellular location">
    <subcellularLocation>
        <location evidence="2 7">Cytoplasm</location>
    </subcellularLocation>
</comment>
<comment type="similarity">
    <text evidence="3 7">Belongs to the prokaryotic/mitochondrial release factor family.</text>
</comment>
<gene>
    <name evidence="7" type="primary">prfA</name>
    <name evidence="11" type="ORF">CO073_00880</name>
</gene>
<dbReference type="Proteomes" id="UP000230136">
    <property type="component" value="Unassembled WGS sequence"/>
</dbReference>
<evidence type="ECO:0000256" key="5">
    <source>
        <dbReference type="ARBA" id="ARBA00022490"/>
    </source>
</evidence>
<dbReference type="Gene3D" id="3.30.160.20">
    <property type="match status" value="1"/>
</dbReference>
<keyword evidence="9" id="KW-0175">Coiled coil</keyword>
<dbReference type="Pfam" id="PF00472">
    <property type="entry name" value="RF-1"/>
    <property type="match status" value="1"/>
</dbReference>
<evidence type="ECO:0000256" key="6">
    <source>
        <dbReference type="ARBA" id="ARBA00022917"/>
    </source>
</evidence>
<comment type="function">
    <text evidence="1 7">Peptide chain release factor 1 directs the termination of translation in response to the peptide chain termination codons UAG and UAA.</text>
</comment>
<sequence length="350" mass="39651">MKDSLNKYQEKYQKLEAELQNSDNFSDAEKMKNLAQEFNEVKEIVDKLQQYQSKTNELAELNKNLASETDEEMLALIREEIIEVEQALTKLETEAQELMRPQNPNDKKNAIVEIRAGSGGDESSLFAADLYRMYSRYAEKNSWKISLINSNRTEVGGFKEIIFEVKGLNVYGKLKYEAGVHRVQRVPDTEKSGRVHTSAASVVVLPEAEEIDLKIEPSDIRIDTFCASGHGGQSVNTTYSAVRITHLPTNLVATCQDEKSQTQNKIKAMQVLRSRVLQQMEDAKNQAESVARKSLIGSGDRSEKIRTYNWPQDRITDHRINLTLHNMNSILNGDLDQIIDELKKAANANN</sequence>
<dbReference type="EMBL" id="PFSY01000039">
    <property type="protein sequence ID" value="PJC02171.1"/>
    <property type="molecule type" value="Genomic_DNA"/>
</dbReference>
<dbReference type="Pfam" id="PF03462">
    <property type="entry name" value="PCRF"/>
    <property type="match status" value="1"/>
</dbReference>
<feature type="domain" description="Peptide chain release factor" evidence="10">
    <location>
        <begin position="63"/>
        <end position="177"/>
    </location>
</feature>
<dbReference type="Gene3D" id="3.30.70.1660">
    <property type="match status" value="2"/>
</dbReference>
<dbReference type="NCBIfam" id="TIGR00019">
    <property type="entry name" value="prfA"/>
    <property type="match status" value="1"/>
</dbReference>
<evidence type="ECO:0000313" key="12">
    <source>
        <dbReference type="Proteomes" id="UP000230136"/>
    </source>
</evidence>
<evidence type="ECO:0000256" key="2">
    <source>
        <dbReference type="ARBA" id="ARBA00004496"/>
    </source>
</evidence>
<proteinExistence type="inferred from homology"/>
<evidence type="ECO:0000256" key="4">
    <source>
        <dbReference type="ARBA" id="ARBA00022481"/>
    </source>
</evidence>
<evidence type="ECO:0000256" key="8">
    <source>
        <dbReference type="NCBIfam" id="TIGR00019"/>
    </source>
</evidence>
<comment type="PTM">
    <text evidence="7">Methylated by PrmC. Methylation increases the termination efficiency of RF1.</text>
</comment>
<dbReference type="InterPro" id="IPR005139">
    <property type="entry name" value="PCRF"/>
</dbReference>
<evidence type="ECO:0000256" key="1">
    <source>
        <dbReference type="ARBA" id="ARBA00002986"/>
    </source>
</evidence>
<reference evidence="12" key="1">
    <citation type="submission" date="2017-09" db="EMBL/GenBank/DDBJ databases">
        <title>Depth-based differentiation of microbial function through sediment-hosted aquifers and enrichment of novel symbionts in the deep terrestrial subsurface.</title>
        <authorList>
            <person name="Probst A.J."/>
            <person name="Ladd B."/>
            <person name="Jarett J.K."/>
            <person name="Geller-Mcgrath D.E."/>
            <person name="Sieber C.M.K."/>
            <person name="Emerson J.B."/>
            <person name="Anantharaman K."/>
            <person name="Thomas B.C."/>
            <person name="Malmstrom R."/>
            <person name="Stieglmeier M."/>
            <person name="Klingl A."/>
            <person name="Woyke T."/>
            <person name="Ryan C.M."/>
            <person name="Banfield J.F."/>
        </authorList>
    </citation>
    <scope>NUCLEOTIDE SEQUENCE [LARGE SCALE GENOMIC DNA]</scope>
</reference>
<dbReference type="FunFam" id="3.30.160.20:FF:000004">
    <property type="entry name" value="Peptide chain release factor 1"/>
    <property type="match status" value="1"/>
</dbReference>
<evidence type="ECO:0000256" key="3">
    <source>
        <dbReference type="ARBA" id="ARBA00010835"/>
    </source>
</evidence>
<dbReference type="InterPro" id="IPR000352">
    <property type="entry name" value="Pep_chain_release_fac_I"/>
</dbReference>
<dbReference type="GO" id="GO:0005829">
    <property type="term" value="C:cytosol"/>
    <property type="evidence" value="ECO:0007669"/>
    <property type="project" value="UniProtKB-ARBA"/>
</dbReference>
<evidence type="ECO:0000256" key="7">
    <source>
        <dbReference type="HAMAP-Rule" id="MF_00093"/>
    </source>
</evidence>
<dbReference type="InterPro" id="IPR004373">
    <property type="entry name" value="RF-1"/>
</dbReference>
<organism evidence="11 12">
    <name type="scientific">Candidatus Komeilibacteria bacterium CG_4_9_14_0_8_um_filter_36_9</name>
    <dbReference type="NCBI Taxonomy" id="1974473"/>
    <lineage>
        <taxon>Bacteria</taxon>
        <taxon>Candidatus Komeiliibacteriota</taxon>
    </lineage>
</organism>
<dbReference type="GO" id="GO:0016149">
    <property type="term" value="F:translation release factor activity, codon specific"/>
    <property type="evidence" value="ECO:0007669"/>
    <property type="project" value="UniProtKB-UniRule"/>
</dbReference>
<dbReference type="PANTHER" id="PTHR43804">
    <property type="entry name" value="LD18447P"/>
    <property type="match status" value="1"/>
</dbReference>
<dbReference type="FunFam" id="3.30.70.1660:FF:000002">
    <property type="entry name" value="Peptide chain release factor 1"/>
    <property type="match status" value="1"/>
</dbReference>
<feature type="coiled-coil region" evidence="9">
    <location>
        <begin position="266"/>
        <end position="293"/>
    </location>
</feature>
<name>A0A2M8DS26_9BACT</name>
<evidence type="ECO:0000313" key="11">
    <source>
        <dbReference type="EMBL" id="PJC02171.1"/>
    </source>
</evidence>
<feature type="coiled-coil region" evidence="9">
    <location>
        <begin position="5"/>
        <end position="94"/>
    </location>
</feature>
<dbReference type="InterPro" id="IPR045853">
    <property type="entry name" value="Pep_chain_release_fac_I_sf"/>
</dbReference>
<dbReference type="HAMAP" id="MF_00093">
    <property type="entry name" value="Rel_fac_1"/>
    <property type="match status" value="1"/>
</dbReference>
<feature type="modified residue" description="N5-methylglutamine" evidence="7">
    <location>
        <position position="233"/>
    </location>
</feature>
<dbReference type="SUPFAM" id="SSF75620">
    <property type="entry name" value="Release factor"/>
    <property type="match status" value="1"/>
</dbReference>
<dbReference type="AlphaFoldDB" id="A0A2M8DS26"/>
<keyword evidence="4 7" id="KW-0488">Methylation</keyword>
<dbReference type="Gene3D" id="6.10.140.1950">
    <property type="match status" value="1"/>
</dbReference>
<keyword evidence="5 7" id="KW-0963">Cytoplasm</keyword>
<accession>A0A2M8DS26</accession>
<evidence type="ECO:0000259" key="10">
    <source>
        <dbReference type="SMART" id="SM00937"/>
    </source>
</evidence>
<dbReference type="SMART" id="SM00937">
    <property type="entry name" value="PCRF"/>
    <property type="match status" value="1"/>
</dbReference>
<protein>
    <recommendedName>
        <fullName evidence="7 8">Peptide chain release factor 1</fullName>
        <shortName evidence="7">RF-1</shortName>
    </recommendedName>
</protein>
<dbReference type="PANTHER" id="PTHR43804:SF7">
    <property type="entry name" value="LD18447P"/>
    <property type="match status" value="1"/>
</dbReference>